<dbReference type="GO" id="GO:0016020">
    <property type="term" value="C:membrane"/>
    <property type="evidence" value="ECO:0007669"/>
    <property type="project" value="UniProtKB-SubCell"/>
</dbReference>
<keyword evidence="9 13" id="KW-0472">Membrane</keyword>
<dbReference type="EMBL" id="OD001251">
    <property type="protein sequence ID" value="CAD7401175.1"/>
    <property type="molecule type" value="Genomic_DNA"/>
</dbReference>
<dbReference type="InterPro" id="IPR001873">
    <property type="entry name" value="ENaC"/>
</dbReference>
<feature type="transmembrane region" description="Helical" evidence="13">
    <location>
        <begin position="49"/>
        <end position="70"/>
    </location>
</feature>
<keyword evidence="5 12" id="KW-0812">Transmembrane</keyword>
<proteinExistence type="inferred from homology"/>
<comment type="subcellular location">
    <subcellularLocation>
        <location evidence="1">Membrane</location>
        <topology evidence="1">Multi-pass membrane protein</topology>
    </subcellularLocation>
</comment>
<evidence type="ECO:0000256" key="6">
    <source>
        <dbReference type="ARBA" id="ARBA00022989"/>
    </source>
</evidence>
<keyword evidence="10 12" id="KW-0739">Sodium transport</keyword>
<gene>
    <name evidence="14" type="ORF">TPSB3V08_LOCUS2960</name>
</gene>
<comment type="similarity">
    <text evidence="2 12">Belongs to the amiloride-sensitive sodium channel (TC 1.A.6) family.</text>
</comment>
<reference evidence="14" key="1">
    <citation type="submission" date="2020-11" db="EMBL/GenBank/DDBJ databases">
        <authorList>
            <person name="Tran Van P."/>
        </authorList>
    </citation>
    <scope>NUCLEOTIDE SEQUENCE</scope>
</reference>
<name>A0A7R9GXH7_TIMPO</name>
<evidence type="ECO:0000256" key="3">
    <source>
        <dbReference type="ARBA" id="ARBA00022448"/>
    </source>
</evidence>
<evidence type="ECO:0000256" key="10">
    <source>
        <dbReference type="ARBA" id="ARBA00023201"/>
    </source>
</evidence>
<evidence type="ECO:0000256" key="11">
    <source>
        <dbReference type="ARBA" id="ARBA00023303"/>
    </source>
</evidence>
<dbReference type="AlphaFoldDB" id="A0A7R9GXH7"/>
<evidence type="ECO:0000256" key="5">
    <source>
        <dbReference type="ARBA" id="ARBA00022692"/>
    </source>
</evidence>
<keyword evidence="7" id="KW-0915">Sodium</keyword>
<accession>A0A7R9GXH7</accession>
<evidence type="ECO:0000256" key="13">
    <source>
        <dbReference type="SAM" id="Phobius"/>
    </source>
</evidence>
<dbReference type="Pfam" id="PF00858">
    <property type="entry name" value="ASC"/>
    <property type="match status" value="1"/>
</dbReference>
<keyword evidence="3 12" id="KW-0813">Transport</keyword>
<evidence type="ECO:0000256" key="12">
    <source>
        <dbReference type="RuleBase" id="RU000679"/>
    </source>
</evidence>
<dbReference type="GO" id="GO:0005272">
    <property type="term" value="F:sodium channel activity"/>
    <property type="evidence" value="ECO:0007669"/>
    <property type="project" value="UniProtKB-KW"/>
</dbReference>
<evidence type="ECO:0000256" key="4">
    <source>
        <dbReference type="ARBA" id="ARBA00022461"/>
    </source>
</evidence>
<protein>
    <submittedName>
        <fullName evidence="14">Uncharacterized protein</fullName>
    </submittedName>
</protein>
<evidence type="ECO:0000256" key="1">
    <source>
        <dbReference type="ARBA" id="ARBA00004141"/>
    </source>
</evidence>
<evidence type="ECO:0000256" key="7">
    <source>
        <dbReference type="ARBA" id="ARBA00023053"/>
    </source>
</evidence>
<organism evidence="14">
    <name type="scientific">Timema poppense</name>
    <name type="common">Walking stick</name>
    <dbReference type="NCBI Taxonomy" id="170557"/>
    <lineage>
        <taxon>Eukaryota</taxon>
        <taxon>Metazoa</taxon>
        <taxon>Ecdysozoa</taxon>
        <taxon>Arthropoda</taxon>
        <taxon>Hexapoda</taxon>
        <taxon>Insecta</taxon>
        <taxon>Pterygota</taxon>
        <taxon>Neoptera</taxon>
        <taxon>Polyneoptera</taxon>
        <taxon>Phasmatodea</taxon>
        <taxon>Timematodea</taxon>
        <taxon>Timematoidea</taxon>
        <taxon>Timematidae</taxon>
        <taxon>Timema</taxon>
    </lineage>
</organism>
<sequence length="171" mass="20215">MVRRHKRHLSQTGRKNRRLMELIKDFFENTSFSGLRYIFEPGRMIIERIFWIAMAAVSTAALLVVIAFLWTKFQNDPTIISLDTNSMVFNHPYMAFIICPLELRPYNDTNRLINRLWPNETLEGRSFLISFFETLMNISYDNIEPLVQFLGDRRLKGLSLQNMLLEARTHL</sequence>
<evidence type="ECO:0000256" key="9">
    <source>
        <dbReference type="ARBA" id="ARBA00023136"/>
    </source>
</evidence>
<keyword evidence="6 13" id="KW-1133">Transmembrane helix</keyword>
<keyword evidence="4 12" id="KW-0894">Sodium channel</keyword>
<evidence type="ECO:0000256" key="2">
    <source>
        <dbReference type="ARBA" id="ARBA00007193"/>
    </source>
</evidence>
<keyword evidence="11 12" id="KW-0407">Ion channel</keyword>
<evidence type="ECO:0000256" key="8">
    <source>
        <dbReference type="ARBA" id="ARBA00023065"/>
    </source>
</evidence>
<evidence type="ECO:0000313" key="14">
    <source>
        <dbReference type="EMBL" id="CAD7401175.1"/>
    </source>
</evidence>
<keyword evidence="8 12" id="KW-0406">Ion transport</keyword>